<dbReference type="InterPro" id="IPR036390">
    <property type="entry name" value="WH_DNA-bd_sf"/>
</dbReference>
<dbReference type="PROSITE" id="PS50931">
    <property type="entry name" value="HTH_LYSR"/>
    <property type="match status" value="1"/>
</dbReference>
<accession>A0A1M7PMD1</accession>
<dbReference type="SUPFAM" id="SSF53850">
    <property type="entry name" value="Periplasmic binding protein-like II"/>
    <property type="match status" value="1"/>
</dbReference>
<dbReference type="FunFam" id="1.10.10.10:FF:000001">
    <property type="entry name" value="LysR family transcriptional regulator"/>
    <property type="match status" value="1"/>
</dbReference>
<feature type="domain" description="HTH lysR-type" evidence="5">
    <location>
        <begin position="1"/>
        <end position="58"/>
    </location>
</feature>
<dbReference type="InterPro" id="IPR005119">
    <property type="entry name" value="LysR_subst-bd"/>
</dbReference>
<reference evidence="6 7" key="1">
    <citation type="submission" date="2016-11" db="EMBL/GenBank/DDBJ databases">
        <authorList>
            <person name="Jaros S."/>
            <person name="Januszkiewicz K."/>
            <person name="Wedrychowicz H."/>
        </authorList>
    </citation>
    <scope>NUCLEOTIDE SEQUENCE [LARGE SCALE GENOMIC DNA]</scope>
    <source>
        <strain evidence="6 7">CGMCC 1.10681</strain>
    </source>
</reference>
<evidence type="ECO:0000313" key="7">
    <source>
        <dbReference type="Proteomes" id="UP000184184"/>
    </source>
</evidence>
<dbReference type="Proteomes" id="UP000184184">
    <property type="component" value="Unassembled WGS sequence"/>
</dbReference>
<dbReference type="PANTHER" id="PTHR30419">
    <property type="entry name" value="HTH-TYPE TRANSCRIPTIONAL REGULATOR YBHD"/>
    <property type="match status" value="1"/>
</dbReference>
<organism evidence="6 7">
    <name type="scientific">Gracilibacillus kekensis</name>
    <dbReference type="NCBI Taxonomy" id="1027249"/>
    <lineage>
        <taxon>Bacteria</taxon>
        <taxon>Bacillati</taxon>
        <taxon>Bacillota</taxon>
        <taxon>Bacilli</taxon>
        <taxon>Bacillales</taxon>
        <taxon>Bacillaceae</taxon>
        <taxon>Gracilibacillus</taxon>
    </lineage>
</organism>
<comment type="similarity">
    <text evidence="1">Belongs to the LysR transcriptional regulatory family.</text>
</comment>
<evidence type="ECO:0000313" key="6">
    <source>
        <dbReference type="EMBL" id="SHN18337.1"/>
    </source>
</evidence>
<gene>
    <name evidence="6" type="ORF">SAMN05216179_2340</name>
</gene>
<dbReference type="GO" id="GO:0005829">
    <property type="term" value="C:cytosol"/>
    <property type="evidence" value="ECO:0007669"/>
    <property type="project" value="TreeGrafter"/>
</dbReference>
<keyword evidence="2" id="KW-0805">Transcription regulation</keyword>
<dbReference type="GO" id="GO:0003677">
    <property type="term" value="F:DNA binding"/>
    <property type="evidence" value="ECO:0007669"/>
    <property type="project" value="UniProtKB-KW"/>
</dbReference>
<evidence type="ECO:0000259" key="5">
    <source>
        <dbReference type="PROSITE" id="PS50931"/>
    </source>
</evidence>
<evidence type="ECO:0000256" key="2">
    <source>
        <dbReference type="ARBA" id="ARBA00023015"/>
    </source>
</evidence>
<dbReference type="GO" id="GO:0003700">
    <property type="term" value="F:DNA-binding transcription factor activity"/>
    <property type="evidence" value="ECO:0007669"/>
    <property type="project" value="InterPro"/>
</dbReference>
<dbReference type="InterPro" id="IPR050950">
    <property type="entry name" value="HTH-type_LysR_regulators"/>
</dbReference>
<dbReference type="Gene3D" id="3.40.190.290">
    <property type="match status" value="1"/>
</dbReference>
<dbReference type="Pfam" id="PF03466">
    <property type="entry name" value="LysR_substrate"/>
    <property type="match status" value="1"/>
</dbReference>
<dbReference type="CDD" id="cd05466">
    <property type="entry name" value="PBP2_LTTR_substrate"/>
    <property type="match status" value="1"/>
</dbReference>
<proteinExistence type="inferred from homology"/>
<dbReference type="Gene3D" id="1.10.10.10">
    <property type="entry name" value="Winged helix-like DNA-binding domain superfamily/Winged helix DNA-binding domain"/>
    <property type="match status" value="1"/>
</dbReference>
<evidence type="ECO:0000256" key="3">
    <source>
        <dbReference type="ARBA" id="ARBA00023125"/>
    </source>
</evidence>
<evidence type="ECO:0000256" key="4">
    <source>
        <dbReference type="ARBA" id="ARBA00023163"/>
    </source>
</evidence>
<protein>
    <submittedName>
        <fullName evidence="6">Transcriptional regulator, LysR family</fullName>
    </submittedName>
</protein>
<evidence type="ECO:0000256" key="1">
    <source>
        <dbReference type="ARBA" id="ARBA00009437"/>
    </source>
</evidence>
<dbReference type="PRINTS" id="PR00039">
    <property type="entry name" value="HTHLYSR"/>
</dbReference>
<dbReference type="SUPFAM" id="SSF46785">
    <property type="entry name" value="Winged helix' DNA-binding domain"/>
    <property type="match status" value="1"/>
</dbReference>
<keyword evidence="4" id="KW-0804">Transcription</keyword>
<dbReference type="STRING" id="1027249.SAMN05216179_2340"/>
<dbReference type="InterPro" id="IPR036388">
    <property type="entry name" value="WH-like_DNA-bd_sf"/>
</dbReference>
<dbReference type="AlphaFoldDB" id="A0A1M7PMD1"/>
<dbReference type="Pfam" id="PF00126">
    <property type="entry name" value="HTH_1"/>
    <property type="match status" value="1"/>
</dbReference>
<dbReference type="PANTHER" id="PTHR30419:SF24">
    <property type="entry name" value="HTH-TYPE TRANSCRIPTIONAL REGULATOR CZCR"/>
    <property type="match status" value="1"/>
</dbReference>
<keyword evidence="7" id="KW-1185">Reference proteome</keyword>
<dbReference type="RefSeq" id="WP_073202024.1">
    <property type="nucleotide sequence ID" value="NZ_FRCZ01000004.1"/>
</dbReference>
<keyword evidence="3" id="KW-0238">DNA-binding</keyword>
<sequence>MNITHLQILCAVIETGTFTRAGEKLNITQSGISHGVSALEQELGVSLLVRDRSGIYLTESGEKVLKHAKEILNHIDGIKEETKLLSNLESGKIRIGSFPSASSSFLPKLLASFQRKYPKIEIVLFEGTDQEIIEWINNRIVDVGFTTLPQDNLDTFPIGKDRFFIILSDKHPLKNKQELSIQSVIKEPFILSKGGCEPLITKVFKDRKVSPIIKYEVKDMATILAMVKEEIGWTLVPEKVLPNEIIEYHAIPLDPPFWRQLGLAVISLSKCSNAVRTFIKESQVLYP</sequence>
<dbReference type="InterPro" id="IPR000847">
    <property type="entry name" value="LysR_HTH_N"/>
</dbReference>
<name>A0A1M7PMD1_9BACI</name>
<dbReference type="EMBL" id="FRCZ01000004">
    <property type="protein sequence ID" value="SHN18337.1"/>
    <property type="molecule type" value="Genomic_DNA"/>
</dbReference>